<accession>A0A673YQN7</accession>
<dbReference type="GeneTree" id="ENSGT00390000012756"/>
<dbReference type="PANTHER" id="PTHR15934">
    <property type="entry name" value="RNA 2',3'-CYCLIC PHOSPHODIESTERASE"/>
    <property type="match status" value="1"/>
</dbReference>
<dbReference type="Pfam" id="PF10469">
    <property type="entry name" value="AKAP7_NLS"/>
    <property type="match status" value="1"/>
</dbReference>
<evidence type="ECO:0000256" key="4">
    <source>
        <dbReference type="ARBA" id="ARBA00023242"/>
    </source>
</evidence>
<comment type="subunit">
    <text evidence="5">Binds cAMP-dependent protein kinase (PKA). Interacts with PRKCA; only the cytoplasmic form is capable of interacting with PRKCA.</text>
</comment>
<feature type="region of interest" description="Disordered" evidence="6">
    <location>
        <begin position="116"/>
        <end position="143"/>
    </location>
</feature>
<dbReference type="GO" id="GO:0005634">
    <property type="term" value="C:nucleus"/>
    <property type="evidence" value="ECO:0007669"/>
    <property type="project" value="UniProtKB-SubCell"/>
</dbReference>
<proteinExistence type="predicted"/>
<feature type="region of interest" description="Disordered" evidence="6">
    <location>
        <begin position="428"/>
        <end position="465"/>
    </location>
</feature>
<sequence>MLGLQFFKSFRGICLLRRVLVAENTNVRTARGASLNFIKARQNSCYVSVLPQGQVNLIEMQPVTWTDYAVELETNSTEHGNDHLLSPAHDASTDPVAAEESHLHCNVKELIAPEHEIVKRIKKRPKKPRGRKQKSKSSECSGNLMSELPFASTAIWKDLGFTKPEAKLKNKRKRGASGRVESEEDADTKKKKETQRPNYFVSIPITNPKISEGVGVVQALVMQRDSRLTRALVPVGSLHITLLVTHLASQEEVNLAACAVAQMKAALRDLLRGRELILPFHGIGHFRNEVAFVELAQGEHLATLAQITGVVRKTFEEKGLSSGDGKAFKPHLTFMKLSKAPKLRSQGVKKLDPELYSDYAQHHFGDERVIRLDLCSMLKKKTPDGYYHQEASVTFGVKRGPEPDDEELVSLSKRLVEDAVLRAVQQYMDETQHNGAASSDPARPSDNLNSNTVNTTTTDTSASSK</sequence>
<reference evidence="9" key="3">
    <citation type="submission" date="2025-09" db="UniProtKB">
        <authorList>
            <consortium name="Ensembl"/>
        </authorList>
    </citation>
    <scope>IDENTIFICATION</scope>
</reference>
<feature type="domain" description="A-kinase anchor protein 7 RI-RII subunit-binding" evidence="8">
    <location>
        <begin position="402"/>
        <end position="433"/>
    </location>
</feature>
<evidence type="ECO:0000259" key="7">
    <source>
        <dbReference type="Pfam" id="PF10469"/>
    </source>
</evidence>
<evidence type="ECO:0000313" key="10">
    <source>
        <dbReference type="Proteomes" id="UP000472277"/>
    </source>
</evidence>
<evidence type="ECO:0000256" key="2">
    <source>
        <dbReference type="ARBA" id="ARBA00004496"/>
    </source>
</evidence>
<evidence type="ECO:0000256" key="5">
    <source>
        <dbReference type="ARBA" id="ARBA00038702"/>
    </source>
</evidence>
<evidence type="ECO:0000313" key="9">
    <source>
        <dbReference type="Ensembl" id="ENSSTUP00000036719.1"/>
    </source>
</evidence>
<feature type="domain" description="A-kinase anchor protein 7-like phosphoesterase" evidence="7">
    <location>
        <begin position="197"/>
        <end position="395"/>
    </location>
</feature>
<dbReference type="Ensembl" id="ENSSTUT00000038370.1">
    <property type="protein sequence ID" value="ENSSTUP00000036719.1"/>
    <property type="gene ID" value="ENSSTUG00000015649.1"/>
</dbReference>
<feature type="compositionally biased region" description="Low complexity" evidence="6">
    <location>
        <begin position="445"/>
        <end position="465"/>
    </location>
</feature>
<protein>
    <submittedName>
        <fullName evidence="9">A-kinase anchoring protein 7</fullName>
    </submittedName>
</protein>
<name>A0A673YQN7_SALTR</name>
<dbReference type="InterPro" id="IPR052641">
    <property type="entry name" value="AKAP7_isoform_gamma"/>
</dbReference>
<keyword evidence="4" id="KW-0539">Nucleus</keyword>
<feature type="compositionally biased region" description="Basic residues" evidence="6">
    <location>
        <begin position="120"/>
        <end position="135"/>
    </location>
</feature>
<reference evidence="9" key="2">
    <citation type="submission" date="2025-08" db="UniProtKB">
        <authorList>
            <consortium name="Ensembl"/>
        </authorList>
    </citation>
    <scope>IDENTIFICATION</scope>
</reference>
<reference evidence="9" key="1">
    <citation type="submission" date="2021-04" db="EMBL/GenBank/DDBJ databases">
        <authorList>
            <consortium name="Wellcome Sanger Institute Data Sharing"/>
        </authorList>
    </citation>
    <scope>NUCLEOTIDE SEQUENCE [LARGE SCALE GENOMIC DNA]</scope>
</reference>
<evidence type="ECO:0000256" key="3">
    <source>
        <dbReference type="ARBA" id="ARBA00022490"/>
    </source>
</evidence>
<dbReference type="GO" id="GO:0005829">
    <property type="term" value="C:cytosol"/>
    <property type="evidence" value="ECO:0007669"/>
    <property type="project" value="TreeGrafter"/>
</dbReference>
<feature type="region of interest" description="Disordered" evidence="6">
    <location>
        <begin position="167"/>
        <end position="193"/>
    </location>
</feature>
<dbReference type="FunFam" id="3.90.1140.10:FF:000004">
    <property type="entry name" value="A-kinase anchoring protein 7 isoform X1"/>
    <property type="match status" value="1"/>
</dbReference>
<dbReference type="AlphaFoldDB" id="A0A673YQN7"/>
<dbReference type="InterPro" id="IPR009097">
    <property type="entry name" value="Cyclic_Pdiesterase"/>
</dbReference>
<dbReference type="GO" id="GO:0034237">
    <property type="term" value="F:protein kinase A regulatory subunit binding"/>
    <property type="evidence" value="ECO:0007669"/>
    <property type="project" value="TreeGrafter"/>
</dbReference>
<evidence type="ECO:0000259" key="8">
    <source>
        <dbReference type="Pfam" id="PF10470"/>
    </source>
</evidence>
<organism evidence="9 10">
    <name type="scientific">Salmo trutta</name>
    <name type="common">Brown trout</name>
    <dbReference type="NCBI Taxonomy" id="8032"/>
    <lineage>
        <taxon>Eukaryota</taxon>
        <taxon>Metazoa</taxon>
        <taxon>Chordata</taxon>
        <taxon>Craniata</taxon>
        <taxon>Vertebrata</taxon>
        <taxon>Euteleostomi</taxon>
        <taxon>Actinopterygii</taxon>
        <taxon>Neopterygii</taxon>
        <taxon>Teleostei</taxon>
        <taxon>Protacanthopterygii</taxon>
        <taxon>Salmoniformes</taxon>
        <taxon>Salmonidae</taxon>
        <taxon>Salmoninae</taxon>
        <taxon>Salmo</taxon>
    </lineage>
</organism>
<dbReference type="GO" id="GO:0010738">
    <property type="term" value="P:regulation of protein kinase A signaling"/>
    <property type="evidence" value="ECO:0007669"/>
    <property type="project" value="TreeGrafter"/>
</dbReference>
<dbReference type="Gene3D" id="3.90.1140.10">
    <property type="entry name" value="Cyclic phosphodiesterase"/>
    <property type="match status" value="1"/>
</dbReference>
<keyword evidence="10" id="KW-1185">Reference proteome</keyword>
<evidence type="ECO:0000256" key="1">
    <source>
        <dbReference type="ARBA" id="ARBA00004123"/>
    </source>
</evidence>
<dbReference type="SUPFAM" id="SSF55144">
    <property type="entry name" value="LigT-like"/>
    <property type="match status" value="1"/>
</dbReference>
<keyword evidence="3" id="KW-0963">Cytoplasm</keyword>
<comment type="subcellular location">
    <subcellularLocation>
        <location evidence="2">Cytoplasm</location>
    </subcellularLocation>
    <subcellularLocation>
        <location evidence="1">Nucleus</location>
    </subcellularLocation>
</comment>
<dbReference type="Proteomes" id="UP000472277">
    <property type="component" value="Chromosome 1"/>
</dbReference>
<evidence type="ECO:0000256" key="6">
    <source>
        <dbReference type="SAM" id="MobiDB-lite"/>
    </source>
</evidence>
<dbReference type="PANTHER" id="PTHR15934:SF6">
    <property type="entry name" value="A-KINASE ANCHOR PROTEIN 7 ISOFORM GAMMA"/>
    <property type="match status" value="1"/>
</dbReference>
<dbReference type="Pfam" id="PF10470">
    <property type="entry name" value="AKAP7_RIRII_bdg"/>
    <property type="match status" value="1"/>
</dbReference>
<dbReference type="InterPro" id="IPR019511">
    <property type="entry name" value="AKAP7_RI-RII-bd_dom"/>
</dbReference>
<gene>
    <name evidence="9" type="primary">AKAP7</name>
</gene>
<dbReference type="InterPro" id="IPR019510">
    <property type="entry name" value="AKAP7-like_phosphoesterase"/>
</dbReference>